<dbReference type="PANTHER" id="PTHR47843:SF2">
    <property type="entry name" value="BTB DOMAIN-CONTAINING PROTEIN"/>
    <property type="match status" value="1"/>
</dbReference>
<evidence type="ECO:0000259" key="2">
    <source>
        <dbReference type="PROSITE" id="PS50097"/>
    </source>
</evidence>
<dbReference type="InterPro" id="IPR011333">
    <property type="entry name" value="SKP1/BTB/POZ_sf"/>
</dbReference>
<dbReference type="CDD" id="cd18186">
    <property type="entry name" value="BTB_POZ_ZBTB_KLHL-like"/>
    <property type="match status" value="1"/>
</dbReference>
<feature type="region of interest" description="Disordered" evidence="1">
    <location>
        <begin position="1"/>
        <end position="21"/>
    </location>
</feature>
<dbReference type="OrthoDB" id="1022638at2759"/>
<dbReference type="Gene3D" id="3.30.710.10">
    <property type="entry name" value="Potassium Channel Kv1.1, Chain A"/>
    <property type="match status" value="1"/>
</dbReference>
<dbReference type="EMBL" id="MU004237">
    <property type="protein sequence ID" value="KAF2668093.1"/>
    <property type="molecule type" value="Genomic_DNA"/>
</dbReference>
<dbReference type="SUPFAM" id="SSF54695">
    <property type="entry name" value="POZ domain"/>
    <property type="match status" value="1"/>
</dbReference>
<dbReference type="PANTHER" id="PTHR47843">
    <property type="entry name" value="BTB DOMAIN-CONTAINING PROTEIN-RELATED"/>
    <property type="match status" value="1"/>
</dbReference>
<dbReference type="Proteomes" id="UP000799302">
    <property type="component" value="Unassembled WGS sequence"/>
</dbReference>
<evidence type="ECO:0000256" key="1">
    <source>
        <dbReference type="SAM" id="MobiDB-lite"/>
    </source>
</evidence>
<name>A0A6A6U9V9_9PEZI</name>
<sequence>MAPPSTPSRTTATKTSTTEKKYRITRRPLAERPKVGTQAIKILVGEKEEPFLVHLGHLRSTSDFFQRALRVGATFKENNESILRLSQFAPETFSLYVEYIYTGELSIESDDRKQEQTTIAKLVVLADYLQSTELHNVAVDAFVNRQSPYLGPTSLAAVKIARDGLRPDSPFMRLLVDMWIWRDFAPRETEVIDRLSEGLGAFWFKVAQGKNRFMKSGSWDKKDYPWVVDKSQYYCEKVDENVETSQEHRIQ</sequence>
<dbReference type="PROSITE" id="PS50097">
    <property type="entry name" value="BTB"/>
    <property type="match status" value="1"/>
</dbReference>
<protein>
    <recommendedName>
        <fullName evidence="2">BTB domain-containing protein</fullName>
    </recommendedName>
</protein>
<keyword evidence="4" id="KW-1185">Reference proteome</keyword>
<dbReference type="AlphaFoldDB" id="A0A6A6U9V9"/>
<feature type="compositionally biased region" description="Low complexity" evidence="1">
    <location>
        <begin position="7"/>
        <end position="16"/>
    </location>
</feature>
<feature type="domain" description="BTB" evidence="2">
    <location>
        <begin position="38"/>
        <end position="109"/>
    </location>
</feature>
<evidence type="ECO:0000313" key="4">
    <source>
        <dbReference type="Proteomes" id="UP000799302"/>
    </source>
</evidence>
<organism evidence="3 4">
    <name type="scientific">Microthyrium microscopicum</name>
    <dbReference type="NCBI Taxonomy" id="703497"/>
    <lineage>
        <taxon>Eukaryota</taxon>
        <taxon>Fungi</taxon>
        <taxon>Dikarya</taxon>
        <taxon>Ascomycota</taxon>
        <taxon>Pezizomycotina</taxon>
        <taxon>Dothideomycetes</taxon>
        <taxon>Dothideomycetes incertae sedis</taxon>
        <taxon>Microthyriales</taxon>
        <taxon>Microthyriaceae</taxon>
        <taxon>Microthyrium</taxon>
    </lineage>
</organism>
<dbReference type="InterPro" id="IPR000210">
    <property type="entry name" value="BTB/POZ_dom"/>
</dbReference>
<dbReference type="Pfam" id="PF00651">
    <property type="entry name" value="BTB"/>
    <property type="match status" value="1"/>
</dbReference>
<reference evidence="3" key="1">
    <citation type="journal article" date="2020" name="Stud. Mycol.">
        <title>101 Dothideomycetes genomes: a test case for predicting lifestyles and emergence of pathogens.</title>
        <authorList>
            <person name="Haridas S."/>
            <person name="Albert R."/>
            <person name="Binder M."/>
            <person name="Bloem J."/>
            <person name="Labutti K."/>
            <person name="Salamov A."/>
            <person name="Andreopoulos B."/>
            <person name="Baker S."/>
            <person name="Barry K."/>
            <person name="Bills G."/>
            <person name="Bluhm B."/>
            <person name="Cannon C."/>
            <person name="Castanera R."/>
            <person name="Culley D."/>
            <person name="Daum C."/>
            <person name="Ezra D."/>
            <person name="Gonzalez J."/>
            <person name="Henrissat B."/>
            <person name="Kuo A."/>
            <person name="Liang C."/>
            <person name="Lipzen A."/>
            <person name="Lutzoni F."/>
            <person name="Magnuson J."/>
            <person name="Mondo S."/>
            <person name="Nolan M."/>
            <person name="Ohm R."/>
            <person name="Pangilinan J."/>
            <person name="Park H.-J."/>
            <person name="Ramirez L."/>
            <person name="Alfaro M."/>
            <person name="Sun H."/>
            <person name="Tritt A."/>
            <person name="Yoshinaga Y."/>
            <person name="Zwiers L.-H."/>
            <person name="Turgeon B."/>
            <person name="Goodwin S."/>
            <person name="Spatafora J."/>
            <person name="Crous P."/>
            <person name="Grigoriev I."/>
        </authorList>
    </citation>
    <scope>NUCLEOTIDE SEQUENCE</scope>
    <source>
        <strain evidence="3">CBS 115976</strain>
    </source>
</reference>
<proteinExistence type="predicted"/>
<gene>
    <name evidence="3" type="ORF">BT63DRAFT_472819</name>
</gene>
<evidence type="ECO:0000313" key="3">
    <source>
        <dbReference type="EMBL" id="KAF2668093.1"/>
    </source>
</evidence>
<accession>A0A6A6U9V9</accession>